<feature type="compositionally biased region" description="Basic residues" evidence="1">
    <location>
        <begin position="34"/>
        <end position="50"/>
    </location>
</feature>
<accession>B6ILZ8</accession>
<reference evidence="2 3" key="2">
    <citation type="journal article" date="2011" name="PLoS Genet.">
        <title>Caenorhabditis briggsae recombinant inbred line genotypes reveal inter-strain incompatibility and the evolution of recombination.</title>
        <authorList>
            <person name="Ross J.A."/>
            <person name="Koboldt D.C."/>
            <person name="Staisch J.E."/>
            <person name="Chamberlin H.M."/>
            <person name="Gupta B.P."/>
            <person name="Miller R.D."/>
            <person name="Baird S.E."/>
            <person name="Haag E.S."/>
        </authorList>
    </citation>
    <scope>NUCLEOTIDE SEQUENCE [LARGE SCALE GENOMIC DNA]</scope>
    <source>
        <strain evidence="2 3">AF16</strain>
    </source>
</reference>
<evidence type="ECO:0000256" key="1">
    <source>
        <dbReference type="SAM" id="MobiDB-lite"/>
    </source>
</evidence>
<protein>
    <submittedName>
        <fullName evidence="2">Protein CBG25464</fullName>
    </submittedName>
</protein>
<evidence type="ECO:0000313" key="3">
    <source>
        <dbReference type="Proteomes" id="UP000008549"/>
    </source>
</evidence>
<dbReference type="RefSeq" id="XP_045100485.1">
    <property type="nucleotide sequence ID" value="XM_045236922.1"/>
</dbReference>
<dbReference type="AlphaFoldDB" id="B6ILZ8"/>
<feature type="compositionally biased region" description="Basic and acidic residues" evidence="1">
    <location>
        <begin position="21"/>
        <end position="33"/>
    </location>
</feature>
<feature type="region of interest" description="Disordered" evidence="1">
    <location>
        <begin position="19"/>
        <end position="51"/>
    </location>
</feature>
<dbReference type="KEGG" id="cbr:CBG_25464"/>
<dbReference type="GeneID" id="68916950"/>
<keyword evidence="3" id="KW-1185">Reference proteome</keyword>
<dbReference type="CTD" id="68916950"/>
<dbReference type="Proteomes" id="UP000008549">
    <property type="component" value="Unassembled WGS sequence"/>
</dbReference>
<proteinExistence type="predicted"/>
<evidence type="ECO:0000313" key="2">
    <source>
        <dbReference type="EMBL" id="CAS00928.1"/>
    </source>
</evidence>
<name>B6ILZ8_CAEBR</name>
<organism evidence="2 3">
    <name type="scientific">Caenorhabditis briggsae</name>
    <dbReference type="NCBI Taxonomy" id="6238"/>
    <lineage>
        <taxon>Eukaryota</taxon>
        <taxon>Metazoa</taxon>
        <taxon>Ecdysozoa</taxon>
        <taxon>Nematoda</taxon>
        <taxon>Chromadorea</taxon>
        <taxon>Rhabditida</taxon>
        <taxon>Rhabditina</taxon>
        <taxon>Rhabditomorpha</taxon>
        <taxon>Rhabditoidea</taxon>
        <taxon>Rhabditidae</taxon>
        <taxon>Peloderinae</taxon>
        <taxon>Caenorhabditis</taxon>
    </lineage>
</organism>
<reference evidence="2 3" key="1">
    <citation type="journal article" date="2003" name="PLoS Biol.">
        <title>The genome sequence of Caenorhabditis briggsae: a platform for comparative genomics.</title>
        <authorList>
            <person name="Stein L.D."/>
            <person name="Bao Z."/>
            <person name="Blasiar D."/>
            <person name="Blumenthal T."/>
            <person name="Brent M.R."/>
            <person name="Chen N."/>
            <person name="Chinwalla A."/>
            <person name="Clarke L."/>
            <person name="Clee C."/>
            <person name="Coghlan A."/>
            <person name="Coulson A."/>
            <person name="D'Eustachio P."/>
            <person name="Fitch D.H."/>
            <person name="Fulton L.A."/>
            <person name="Fulton R.E."/>
            <person name="Griffiths-Jones S."/>
            <person name="Harris T.W."/>
            <person name="Hillier L.W."/>
            <person name="Kamath R."/>
            <person name="Kuwabara P.E."/>
            <person name="Mardis E.R."/>
            <person name="Marra M.A."/>
            <person name="Miner T.L."/>
            <person name="Minx P."/>
            <person name="Mullikin J.C."/>
            <person name="Plumb R.W."/>
            <person name="Rogers J."/>
            <person name="Schein J.E."/>
            <person name="Sohrmann M."/>
            <person name="Spieth J."/>
            <person name="Stajich J.E."/>
            <person name="Wei C."/>
            <person name="Willey D."/>
            <person name="Wilson R.K."/>
            <person name="Durbin R."/>
            <person name="Waterston R.H."/>
        </authorList>
    </citation>
    <scope>NUCLEOTIDE SEQUENCE [LARGE SCALE GENOMIC DNA]</scope>
    <source>
        <strain evidence="2 3">AF16</strain>
    </source>
</reference>
<dbReference type="InParanoid" id="B6ILZ8"/>
<dbReference type="EMBL" id="HE600952">
    <property type="protein sequence ID" value="CAS00928.1"/>
    <property type="molecule type" value="Genomic_DNA"/>
</dbReference>
<gene>
    <name evidence="2" type="ORF">CBG25464</name>
    <name evidence="2" type="ORF">CBG_25464</name>
</gene>
<sequence>MGARLLFLCFSVSERKKSKKRSENEWKAKEKNRNKCARWRERARRRHRTPPLHLIKNSSQELRLTDLNSKLSPNFH</sequence>
<dbReference type="HOGENOM" id="CLU_2656666_0_0_1"/>